<proteinExistence type="predicted"/>
<dbReference type="Proteomes" id="UP001149954">
    <property type="component" value="Unassembled WGS sequence"/>
</dbReference>
<evidence type="ECO:0000313" key="1">
    <source>
        <dbReference type="EMBL" id="KAJ5504133.1"/>
    </source>
</evidence>
<reference evidence="1" key="2">
    <citation type="journal article" date="2023" name="IMA Fungus">
        <title>Comparative genomic study of the Penicillium genus elucidates a diverse pangenome and 15 lateral gene transfer events.</title>
        <authorList>
            <person name="Petersen C."/>
            <person name="Sorensen T."/>
            <person name="Nielsen M.R."/>
            <person name="Sondergaard T.E."/>
            <person name="Sorensen J.L."/>
            <person name="Fitzpatrick D.A."/>
            <person name="Frisvad J.C."/>
            <person name="Nielsen K.L."/>
        </authorList>
    </citation>
    <scope>NUCLEOTIDE SEQUENCE</scope>
    <source>
        <strain evidence="1">IBT 29495</strain>
    </source>
</reference>
<dbReference type="EMBL" id="JAPWDS010000003">
    <property type="protein sequence ID" value="KAJ5504133.1"/>
    <property type="molecule type" value="Genomic_DNA"/>
</dbReference>
<gene>
    <name evidence="1" type="ORF">N7463_007007</name>
</gene>
<organism evidence="1 2">
    <name type="scientific">Penicillium fimorum</name>
    <dbReference type="NCBI Taxonomy" id="1882269"/>
    <lineage>
        <taxon>Eukaryota</taxon>
        <taxon>Fungi</taxon>
        <taxon>Dikarya</taxon>
        <taxon>Ascomycota</taxon>
        <taxon>Pezizomycotina</taxon>
        <taxon>Eurotiomycetes</taxon>
        <taxon>Eurotiomycetidae</taxon>
        <taxon>Eurotiales</taxon>
        <taxon>Aspergillaceae</taxon>
        <taxon>Penicillium</taxon>
    </lineage>
</organism>
<name>A0A9W9XVH8_9EURO</name>
<dbReference type="AlphaFoldDB" id="A0A9W9XVH8"/>
<sequence length="111" mass="11856">MIQTGVLYLITPSIFDEIAGLNANRYSERGGTPTTAFSNSAELHPREPICFEARLGSLDAVAVASLWFVFFTGVLTPDPTIKFIAVLERNSGPLKAGSAIGPESEEEAQGL</sequence>
<accession>A0A9W9XVH8</accession>
<keyword evidence="2" id="KW-1185">Reference proteome</keyword>
<reference evidence="1" key="1">
    <citation type="submission" date="2022-12" db="EMBL/GenBank/DDBJ databases">
        <authorList>
            <person name="Petersen C."/>
        </authorList>
    </citation>
    <scope>NUCLEOTIDE SEQUENCE</scope>
    <source>
        <strain evidence="1">IBT 29495</strain>
    </source>
</reference>
<comment type="caution">
    <text evidence="1">The sequence shown here is derived from an EMBL/GenBank/DDBJ whole genome shotgun (WGS) entry which is preliminary data.</text>
</comment>
<evidence type="ECO:0000313" key="2">
    <source>
        <dbReference type="Proteomes" id="UP001149954"/>
    </source>
</evidence>
<protein>
    <submittedName>
        <fullName evidence="1">Uncharacterized protein</fullName>
    </submittedName>
</protein>